<keyword evidence="1" id="KW-0472">Membrane</keyword>
<dbReference type="OrthoDB" id="116480at2"/>
<accession>A0A3M8SVS4</accession>
<evidence type="ECO:0000256" key="1">
    <source>
        <dbReference type="SAM" id="Phobius"/>
    </source>
</evidence>
<dbReference type="InterPro" id="IPR010539">
    <property type="entry name" value="BaxI_1-like"/>
</dbReference>
<dbReference type="PANTHER" id="PTHR41282">
    <property type="entry name" value="CONSERVED TRANSMEMBRANE PROTEIN-RELATED"/>
    <property type="match status" value="1"/>
</dbReference>
<feature type="transmembrane region" description="Helical" evidence="1">
    <location>
        <begin position="275"/>
        <end position="296"/>
    </location>
</feature>
<name>A0A3M8SVS4_9GAMM</name>
<organism evidence="2 3">
    <name type="scientific">Montanilutibacter psychrotolerans</name>
    <dbReference type="NCBI Taxonomy" id="1327343"/>
    <lineage>
        <taxon>Bacteria</taxon>
        <taxon>Pseudomonadati</taxon>
        <taxon>Pseudomonadota</taxon>
        <taxon>Gammaproteobacteria</taxon>
        <taxon>Lysobacterales</taxon>
        <taxon>Lysobacteraceae</taxon>
        <taxon>Montanilutibacter</taxon>
    </lineage>
</organism>
<keyword evidence="1" id="KW-0812">Transmembrane</keyword>
<dbReference type="EMBL" id="RIBS01000002">
    <property type="protein sequence ID" value="RNF84923.1"/>
    <property type="molecule type" value="Genomic_DNA"/>
</dbReference>
<dbReference type="Pfam" id="PF12811">
    <property type="entry name" value="BaxI_1"/>
    <property type="match status" value="1"/>
</dbReference>
<evidence type="ECO:0000313" key="2">
    <source>
        <dbReference type="EMBL" id="RNF84923.1"/>
    </source>
</evidence>
<feature type="transmembrane region" description="Helical" evidence="1">
    <location>
        <begin position="202"/>
        <end position="224"/>
    </location>
</feature>
<dbReference type="PIRSF" id="PIRSF009160">
    <property type="entry name" value="UCP009160"/>
    <property type="match status" value="1"/>
</dbReference>
<comment type="caution">
    <text evidence="2">The sequence shown here is derived from an EMBL/GenBank/DDBJ whole genome shotgun (WGS) entry which is preliminary data.</text>
</comment>
<feature type="transmembrane region" description="Helical" evidence="1">
    <location>
        <begin position="236"/>
        <end position="255"/>
    </location>
</feature>
<dbReference type="AlphaFoldDB" id="A0A3M8SVS4"/>
<reference evidence="2 3" key="1">
    <citation type="submission" date="2018-11" db="EMBL/GenBank/DDBJ databases">
        <title>Lysobacter cryohumiis sp. nov., isolated from soil in the Tianshan Mountains, Xinjiang, China.</title>
        <authorList>
            <person name="Luo Y."/>
            <person name="Sheng H."/>
        </authorList>
    </citation>
    <scope>NUCLEOTIDE SEQUENCE [LARGE SCALE GENOMIC DNA]</scope>
    <source>
        <strain evidence="2 3">ZS60</strain>
    </source>
</reference>
<gene>
    <name evidence="2" type="ORF">EER27_03725</name>
</gene>
<proteinExistence type="predicted"/>
<dbReference type="PANTHER" id="PTHR41282:SF1">
    <property type="entry name" value="CONSERVED TRANSMEMBRANE PROTEIN-RELATED"/>
    <property type="match status" value="1"/>
</dbReference>
<evidence type="ECO:0000313" key="3">
    <source>
        <dbReference type="Proteomes" id="UP000267049"/>
    </source>
</evidence>
<protein>
    <submittedName>
        <fullName evidence="2">Bax inhibitor-1/YccA family protein</fullName>
    </submittedName>
</protein>
<feature type="transmembrane region" description="Helical" evidence="1">
    <location>
        <begin position="113"/>
        <end position="133"/>
    </location>
</feature>
<keyword evidence="1" id="KW-1133">Transmembrane helix</keyword>
<dbReference type="Proteomes" id="UP000267049">
    <property type="component" value="Unassembled WGS sequence"/>
</dbReference>
<feature type="transmembrane region" description="Helical" evidence="1">
    <location>
        <begin position="90"/>
        <end position="107"/>
    </location>
</feature>
<feature type="transmembrane region" description="Helical" evidence="1">
    <location>
        <begin position="170"/>
        <end position="190"/>
    </location>
</feature>
<keyword evidence="3" id="KW-1185">Reference proteome</keyword>
<feature type="transmembrane region" description="Helical" evidence="1">
    <location>
        <begin position="145"/>
        <end position="164"/>
    </location>
</feature>
<sequence>MPRSRAFVARQRRERPAILRATRRRVNVRLRAGRAAVYARPHTLAPIKGATMRSGNPALKESTFLDLGTGALSRGDNEVMSLNGTVNKTGALLLLCVLTATFAWHQVSTPDGIVGAAPYVWGGAIGGLVLALITTFKKTWSPVTAPLYALVEGFFLGAISAMFNHRYEGIVLQAVMLTIGTLFALLFAYRTGLIKATENFKLGVAAATGGIALLYLVSFGLSFFGIRVPYIHESGLIGIGFSLFVVVIAALNLVLDFDFIETGVEQRAPKYMEWYGAFGLMVTLVWLYIEFLRLLAKLQSRN</sequence>